<protein>
    <submittedName>
        <fullName evidence="1">Putative endonuclease</fullName>
    </submittedName>
</protein>
<name>A0A2P8DDI7_9BACT</name>
<proteinExistence type="predicted"/>
<dbReference type="AlphaFoldDB" id="A0A2P8DDI7"/>
<keyword evidence="1" id="KW-0540">Nuclease</keyword>
<dbReference type="InterPro" id="IPR035901">
    <property type="entry name" value="GIY-YIG_endonuc_sf"/>
</dbReference>
<dbReference type="Proteomes" id="UP000240572">
    <property type="component" value="Unassembled WGS sequence"/>
</dbReference>
<dbReference type="RefSeq" id="WP_106521938.1">
    <property type="nucleotide sequence ID" value="NZ_PYGD01000001.1"/>
</dbReference>
<sequence length="102" mass="12059">MEIEFRSCYYVYILTDRQRESLKVGVTVDLKALLHPSPDEVLFRPGEEQRCLLYYEKFEEVRAAVAREGELSAFSKRRLRRLVAMNNPHWQFLDEFDSGADL</sequence>
<organism evidence="1 2">
    <name type="scientific">Taibaiella chishuiensis</name>
    <dbReference type="NCBI Taxonomy" id="1434707"/>
    <lineage>
        <taxon>Bacteria</taxon>
        <taxon>Pseudomonadati</taxon>
        <taxon>Bacteroidota</taxon>
        <taxon>Chitinophagia</taxon>
        <taxon>Chitinophagales</taxon>
        <taxon>Chitinophagaceae</taxon>
        <taxon>Taibaiella</taxon>
    </lineage>
</organism>
<dbReference type="GO" id="GO:0004519">
    <property type="term" value="F:endonuclease activity"/>
    <property type="evidence" value="ECO:0007669"/>
    <property type="project" value="UniProtKB-KW"/>
</dbReference>
<dbReference type="Gene3D" id="3.40.1440.10">
    <property type="entry name" value="GIY-YIG endonuclease"/>
    <property type="match status" value="1"/>
</dbReference>
<keyword evidence="2" id="KW-1185">Reference proteome</keyword>
<comment type="caution">
    <text evidence="1">The sequence shown here is derived from an EMBL/GenBank/DDBJ whole genome shotgun (WGS) entry which is preliminary data.</text>
</comment>
<evidence type="ECO:0000313" key="2">
    <source>
        <dbReference type="Proteomes" id="UP000240572"/>
    </source>
</evidence>
<dbReference type="EMBL" id="PYGD01000001">
    <property type="protein sequence ID" value="PSK95276.1"/>
    <property type="molecule type" value="Genomic_DNA"/>
</dbReference>
<accession>A0A2P8DDI7</accession>
<evidence type="ECO:0000313" key="1">
    <source>
        <dbReference type="EMBL" id="PSK95276.1"/>
    </source>
</evidence>
<dbReference type="OrthoDB" id="677782at2"/>
<gene>
    <name evidence="1" type="ORF">B0I18_1011442</name>
</gene>
<reference evidence="1 2" key="1">
    <citation type="submission" date="2018-03" db="EMBL/GenBank/DDBJ databases">
        <title>Genomic Encyclopedia of Type Strains, Phase III (KMG-III): the genomes of soil and plant-associated and newly described type strains.</title>
        <authorList>
            <person name="Whitman W."/>
        </authorList>
    </citation>
    <scope>NUCLEOTIDE SEQUENCE [LARGE SCALE GENOMIC DNA]</scope>
    <source>
        <strain evidence="1 2">CGMCC 1.12700</strain>
    </source>
</reference>
<keyword evidence="1" id="KW-0255">Endonuclease</keyword>
<keyword evidence="1" id="KW-0378">Hydrolase</keyword>